<dbReference type="InterPro" id="IPR000394">
    <property type="entry name" value="RNA_pol_sigma_54"/>
</dbReference>
<dbReference type="EMBL" id="RJVG01000006">
    <property type="protein sequence ID" value="ROR27362.1"/>
    <property type="molecule type" value="Genomic_DNA"/>
</dbReference>
<dbReference type="PRINTS" id="PR00045">
    <property type="entry name" value="SIGMA54FCT"/>
</dbReference>
<feature type="domain" description="RNA polymerase sigma factor 54 core-binding" evidence="10">
    <location>
        <begin position="99"/>
        <end position="280"/>
    </location>
</feature>
<dbReference type="Pfam" id="PF00309">
    <property type="entry name" value="Sigma54_AID"/>
    <property type="match status" value="1"/>
</dbReference>
<evidence type="ECO:0000256" key="6">
    <source>
        <dbReference type="ARBA" id="ARBA00023082"/>
    </source>
</evidence>
<evidence type="ECO:0000313" key="12">
    <source>
        <dbReference type="Proteomes" id="UP000273083"/>
    </source>
</evidence>
<dbReference type="PANTHER" id="PTHR32248:SF4">
    <property type="entry name" value="RNA POLYMERASE SIGMA-54 FACTOR"/>
    <property type="match status" value="1"/>
</dbReference>
<keyword evidence="5" id="KW-0805">Transcription regulation</keyword>
<dbReference type="PROSITE" id="PS50044">
    <property type="entry name" value="SIGMA54_3"/>
    <property type="match status" value="1"/>
</dbReference>
<gene>
    <name evidence="11" type="ORF">EDD66_10657</name>
</gene>
<dbReference type="GO" id="GO:0016779">
    <property type="term" value="F:nucleotidyltransferase activity"/>
    <property type="evidence" value="ECO:0007669"/>
    <property type="project" value="UniProtKB-KW"/>
</dbReference>
<dbReference type="RefSeq" id="WP_123609613.1">
    <property type="nucleotide sequence ID" value="NZ_RJVG01000006.1"/>
</dbReference>
<evidence type="ECO:0000259" key="10">
    <source>
        <dbReference type="Pfam" id="PF04963"/>
    </source>
</evidence>
<keyword evidence="4" id="KW-0548">Nucleotidyltransferase</keyword>
<dbReference type="InterPro" id="IPR007634">
    <property type="entry name" value="RNA_pol_sigma_54_DNA-bd"/>
</dbReference>
<dbReference type="GO" id="GO:0000428">
    <property type="term" value="C:DNA-directed RNA polymerase complex"/>
    <property type="evidence" value="ECO:0007669"/>
    <property type="project" value="UniProtKB-KW"/>
</dbReference>
<dbReference type="GO" id="GO:0003677">
    <property type="term" value="F:DNA binding"/>
    <property type="evidence" value="ECO:0007669"/>
    <property type="project" value="UniProtKB-KW"/>
</dbReference>
<dbReference type="Pfam" id="PF04963">
    <property type="entry name" value="Sigma54_CBD"/>
    <property type="match status" value="1"/>
</dbReference>
<evidence type="ECO:0000259" key="9">
    <source>
        <dbReference type="Pfam" id="PF04552"/>
    </source>
</evidence>
<dbReference type="OrthoDB" id="9814402at2"/>
<sequence>MMKYQLDIKQKQKLTQNMIQSAQILQMSSQELDIYIRELAMENPLVDIENLDDSTNTDQINKKLEWLGQIDENNRVYSKQELNDENSDNLWNFVGDSGEDNLSRYLLSQLPTYRLNNNEQKIITFIIDSLDSKGYFTDSLEDTAKYFGVKEEEIKRLLGLIQGLEPAGIGARNLRECLLLQIERKQLGSPLAKEIVSEYLELLAKNQLPLIAKKMKVTIDQIIIEVERIKSLNPKPGNSFASRDSLSYIIPDITVVKLKGYYEILLNEYKYPRININSYYKSLLTQEYSAETTEYVSTKMKQVEWVKKCISQRNTTLIEMTKIIVDFQEEFFFSGRGIRPMRLIDVADIMGIHESTVSRAVRDKYLQCPWGVFPMNYFFSKAFEADAMCGGISADDIQMKIESLINAEDKFKPLSDEKLARMLKSEGITISRRTIAKYRNNLGIKDASGRKMFL</sequence>
<dbReference type="Gene3D" id="1.10.10.1330">
    <property type="entry name" value="RNA polymerase sigma-54 factor, core-binding domain"/>
    <property type="match status" value="1"/>
</dbReference>
<dbReference type="PROSITE" id="PS00718">
    <property type="entry name" value="SIGMA54_2"/>
    <property type="match status" value="1"/>
</dbReference>
<evidence type="ECO:0000256" key="8">
    <source>
        <dbReference type="ARBA" id="ARBA00023163"/>
    </source>
</evidence>
<evidence type="ECO:0000256" key="3">
    <source>
        <dbReference type="ARBA" id="ARBA00022679"/>
    </source>
</evidence>
<proteinExistence type="inferred from homology"/>
<dbReference type="Gene3D" id="1.10.10.60">
    <property type="entry name" value="Homeodomain-like"/>
    <property type="match status" value="1"/>
</dbReference>
<evidence type="ECO:0000256" key="4">
    <source>
        <dbReference type="ARBA" id="ARBA00022695"/>
    </source>
</evidence>
<evidence type="ECO:0000256" key="2">
    <source>
        <dbReference type="ARBA" id="ARBA00022478"/>
    </source>
</evidence>
<name>A0A3N1XQJ8_9FIRM</name>
<dbReference type="PROSITE" id="PS00717">
    <property type="entry name" value="SIGMA54_1"/>
    <property type="match status" value="1"/>
</dbReference>
<accession>A0A3N1XQJ8</accession>
<dbReference type="AlphaFoldDB" id="A0A3N1XQJ8"/>
<keyword evidence="3" id="KW-0808">Transferase</keyword>
<reference evidence="11 12" key="1">
    <citation type="submission" date="2018-11" db="EMBL/GenBank/DDBJ databases">
        <title>Genomic Encyclopedia of Type Strains, Phase IV (KMG-IV): sequencing the most valuable type-strain genomes for metagenomic binning, comparative biology and taxonomic classification.</title>
        <authorList>
            <person name="Goeker M."/>
        </authorList>
    </citation>
    <scope>NUCLEOTIDE SEQUENCE [LARGE SCALE GENOMIC DNA]</scope>
    <source>
        <strain evidence="11 12">DSM 26537</strain>
    </source>
</reference>
<dbReference type="InterPro" id="IPR038709">
    <property type="entry name" value="RpoN_core-bd_sf"/>
</dbReference>
<dbReference type="GO" id="GO:0016987">
    <property type="term" value="F:sigma factor activity"/>
    <property type="evidence" value="ECO:0007669"/>
    <property type="project" value="UniProtKB-KW"/>
</dbReference>
<keyword evidence="2" id="KW-0240">DNA-directed RNA polymerase</keyword>
<organism evidence="11 12">
    <name type="scientific">Mobilisporobacter senegalensis</name>
    <dbReference type="NCBI Taxonomy" id="1329262"/>
    <lineage>
        <taxon>Bacteria</taxon>
        <taxon>Bacillati</taxon>
        <taxon>Bacillota</taxon>
        <taxon>Clostridia</taxon>
        <taxon>Lachnospirales</taxon>
        <taxon>Lachnospiraceae</taxon>
        <taxon>Mobilisporobacter</taxon>
    </lineage>
</organism>
<dbReference type="GO" id="GO:0001216">
    <property type="term" value="F:DNA-binding transcription activator activity"/>
    <property type="evidence" value="ECO:0007669"/>
    <property type="project" value="InterPro"/>
</dbReference>
<evidence type="ECO:0000256" key="7">
    <source>
        <dbReference type="ARBA" id="ARBA00023125"/>
    </source>
</evidence>
<keyword evidence="7" id="KW-0238">DNA-binding</keyword>
<dbReference type="PIRSF" id="PIRSF000774">
    <property type="entry name" value="RpoN"/>
    <property type="match status" value="1"/>
</dbReference>
<dbReference type="Pfam" id="PF04552">
    <property type="entry name" value="Sigma54_DBD"/>
    <property type="match status" value="1"/>
</dbReference>
<keyword evidence="6" id="KW-0731">Sigma factor</keyword>
<keyword evidence="12" id="KW-1185">Reference proteome</keyword>
<evidence type="ECO:0000256" key="1">
    <source>
        <dbReference type="ARBA" id="ARBA00008798"/>
    </source>
</evidence>
<evidence type="ECO:0000256" key="5">
    <source>
        <dbReference type="ARBA" id="ARBA00023015"/>
    </source>
</evidence>
<evidence type="ECO:0000313" key="11">
    <source>
        <dbReference type="EMBL" id="ROR27362.1"/>
    </source>
</evidence>
<comment type="similarity">
    <text evidence="1">Belongs to the sigma-54 factor family.</text>
</comment>
<protein>
    <submittedName>
        <fullName evidence="11">RNA polymerase RpoN-/SigL-like sigma 54 subunit</fullName>
    </submittedName>
</protein>
<dbReference type="GO" id="GO:0006352">
    <property type="term" value="P:DNA-templated transcription initiation"/>
    <property type="evidence" value="ECO:0007669"/>
    <property type="project" value="InterPro"/>
</dbReference>
<dbReference type="PANTHER" id="PTHR32248">
    <property type="entry name" value="RNA POLYMERASE SIGMA-54 FACTOR"/>
    <property type="match status" value="1"/>
</dbReference>
<dbReference type="NCBIfam" id="TIGR02395">
    <property type="entry name" value="rpoN_sigma"/>
    <property type="match status" value="1"/>
</dbReference>
<dbReference type="InterPro" id="IPR007046">
    <property type="entry name" value="RNA_pol_sigma_54_core-bd"/>
</dbReference>
<dbReference type="Proteomes" id="UP000273083">
    <property type="component" value="Unassembled WGS sequence"/>
</dbReference>
<comment type="caution">
    <text evidence="11">The sequence shown here is derived from an EMBL/GenBank/DDBJ whole genome shotgun (WGS) entry which is preliminary data.</text>
</comment>
<feature type="domain" description="RNA polymerase sigma factor 54 DNA-binding" evidence="9">
    <location>
        <begin position="294"/>
        <end position="451"/>
    </location>
</feature>
<keyword evidence="8" id="KW-0804">Transcription</keyword>